<dbReference type="KEGG" id="samy:DB32_006917"/>
<reference evidence="2 3" key="1">
    <citation type="submission" date="2015-03" db="EMBL/GenBank/DDBJ databases">
        <title>Genome assembly of Sandaracinus amylolyticus DSM 53668.</title>
        <authorList>
            <person name="Sharma G."/>
            <person name="Subramanian S."/>
        </authorList>
    </citation>
    <scope>NUCLEOTIDE SEQUENCE [LARGE SCALE GENOMIC DNA]</scope>
    <source>
        <strain evidence="2 3">DSM 53668</strain>
    </source>
</reference>
<keyword evidence="3" id="KW-1185">Reference proteome</keyword>
<protein>
    <submittedName>
        <fullName evidence="2">Uncharacterized protein</fullName>
    </submittedName>
</protein>
<dbReference type="AlphaFoldDB" id="A0A0F6W7X4"/>
<evidence type="ECO:0000256" key="1">
    <source>
        <dbReference type="SAM" id="MobiDB-lite"/>
    </source>
</evidence>
<gene>
    <name evidence="2" type="ORF">DB32_006917</name>
</gene>
<feature type="region of interest" description="Disordered" evidence="1">
    <location>
        <begin position="63"/>
        <end position="88"/>
    </location>
</feature>
<accession>A0A0F6W7X4</accession>
<dbReference type="Proteomes" id="UP000034883">
    <property type="component" value="Chromosome"/>
</dbReference>
<proteinExistence type="predicted"/>
<evidence type="ECO:0000313" key="3">
    <source>
        <dbReference type="Proteomes" id="UP000034883"/>
    </source>
</evidence>
<feature type="compositionally biased region" description="Polar residues" evidence="1">
    <location>
        <begin position="66"/>
        <end position="88"/>
    </location>
</feature>
<evidence type="ECO:0000313" key="2">
    <source>
        <dbReference type="EMBL" id="AKF09768.1"/>
    </source>
</evidence>
<organism evidence="2 3">
    <name type="scientific">Sandaracinus amylolyticus</name>
    <dbReference type="NCBI Taxonomy" id="927083"/>
    <lineage>
        <taxon>Bacteria</taxon>
        <taxon>Pseudomonadati</taxon>
        <taxon>Myxococcota</taxon>
        <taxon>Polyangia</taxon>
        <taxon>Polyangiales</taxon>
        <taxon>Sandaracinaceae</taxon>
        <taxon>Sandaracinus</taxon>
    </lineage>
</organism>
<name>A0A0F6W7X4_9BACT</name>
<dbReference type="EMBL" id="CP011125">
    <property type="protein sequence ID" value="AKF09768.1"/>
    <property type="molecule type" value="Genomic_DNA"/>
</dbReference>
<sequence length="88" mass="9254">MTVVGRGLGRAAHHRDVGIRREIGLAHAHPEIRRVDPTRLAAERDESAGITVAESAACSGVPPAIASTSPRTSSCFTSVRDSSARYSS</sequence>